<organism evidence="7 8">
    <name type="scientific">Trametes versicolor (strain FP-101664)</name>
    <name type="common">White-rot fungus</name>
    <name type="synonym">Coriolus versicolor</name>
    <dbReference type="NCBI Taxonomy" id="717944"/>
    <lineage>
        <taxon>Eukaryota</taxon>
        <taxon>Fungi</taxon>
        <taxon>Dikarya</taxon>
        <taxon>Basidiomycota</taxon>
        <taxon>Agaricomycotina</taxon>
        <taxon>Agaricomycetes</taxon>
        <taxon>Polyporales</taxon>
        <taxon>Polyporaceae</taxon>
        <taxon>Trametes</taxon>
    </lineage>
</organism>
<dbReference type="RefSeq" id="XP_008045202.1">
    <property type="nucleotide sequence ID" value="XM_008047011.1"/>
</dbReference>
<dbReference type="CDD" id="cd05471">
    <property type="entry name" value="pepsin_like"/>
    <property type="match status" value="1"/>
</dbReference>
<dbReference type="OMA" id="MENQTFA"/>
<dbReference type="SUPFAM" id="SSF50630">
    <property type="entry name" value="Acid proteases"/>
    <property type="match status" value="1"/>
</dbReference>
<dbReference type="PANTHER" id="PTHR47966:SF51">
    <property type="entry name" value="BETA-SITE APP-CLEAVING ENZYME, ISOFORM A-RELATED"/>
    <property type="match status" value="1"/>
</dbReference>
<keyword evidence="2 4" id="KW-0064">Aspartyl protease</keyword>
<dbReference type="InterPro" id="IPR021109">
    <property type="entry name" value="Peptidase_aspartic_dom_sf"/>
</dbReference>
<feature type="active site" evidence="3">
    <location>
        <position position="87"/>
    </location>
</feature>
<protein>
    <submittedName>
        <fullName evidence="7">Acid protease</fullName>
    </submittedName>
</protein>
<dbReference type="KEGG" id="tvs:TRAVEDRAFT_54097"/>
<keyword evidence="4 7" id="KW-0645">Protease</keyword>
<dbReference type="InterPro" id="IPR034164">
    <property type="entry name" value="Pepsin-like_dom"/>
</dbReference>
<evidence type="ECO:0000313" key="8">
    <source>
        <dbReference type="Proteomes" id="UP000054317"/>
    </source>
</evidence>
<dbReference type="InterPro" id="IPR001461">
    <property type="entry name" value="Aspartic_peptidase_A1"/>
</dbReference>
<evidence type="ECO:0000256" key="4">
    <source>
        <dbReference type="RuleBase" id="RU000454"/>
    </source>
</evidence>
<dbReference type="Proteomes" id="UP000054317">
    <property type="component" value="Unassembled WGS sequence"/>
</dbReference>
<dbReference type="Gene3D" id="2.40.70.10">
    <property type="entry name" value="Acid Proteases"/>
    <property type="match status" value="2"/>
</dbReference>
<gene>
    <name evidence="7" type="ORF">TRAVEDRAFT_54097</name>
</gene>
<evidence type="ECO:0000313" key="7">
    <source>
        <dbReference type="EMBL" id="EIW52124.1"/>
    </source>
</evidence>
<feature type="domain" description="Peptidase A1" evidence="6">
    <location>
        <begin position="71"/>
        <end position="451"/>
    </location>
</feature>
<feature type="chain" id="PRO_5004444722" evidence="5">
    <location>
        <begin position="21"/>
        <end position="475"/>
    </location>
</feature>
<dbReference type="GO" id="GO:0006508">
    <property type="term" value="P:proteolysis"/>
    <property type="evidence" value="ECO:0007669"/>
    <property type="project" value="UniProtKB-KW"/>
</dbReference>
<dbReference type="GO" id="GO:0004190">
    <property type="term" value="F:aspartic-type endopeptidase activity"/>
    <property type="evidence" value="ECO:0007669"/>
    <property type="project" value="UniProtKB-KW"/>
</dbReference>
<dbReference type="PROSITE" id="PS51767">
    <property type="entry name" value="PEPTIDASE_A1"/>
    <property type="match status" value="1"/>
</dbReference>
<dbReference type="Pfam" id="PF00026">
    <property type="entry name" value="Asp"/>
    <property type="match status" value="1"/>
</dbReference>
<evidence type="ECO:0000256" key="3">
    <source>
        <dbReference type="PIRSR" id="PIRSR601461-1"/>
    </source>
</evidence>
<dbReference type="InterPro" id="IPR001969">
    <property type="entry name" value="Aspartic_peptidase_AS"/>
</dbReference>
<name>R7SB31_TRAVS</name>
<dbReference type="PRINTS" id="PR00792">
    <property type="entry name" value="PEPSIN"/>
</dbReference>
<comment type="similarity">
    <text evidence="1 4">Belongs to the peptidase A1 family.</text>
</comment>
<keyword evidence="4" id="KW-0378">Hydrolase</keyword>
<reference evidence="8" key="1">
    <citation type="journal article" date="2012" name="Science">
        <title>The Paleozoic origin of enzymatic lignin decomposition reconstructed from 31 fungal genomes.</title>
        <authorList>
            <person name="Floudas D."/>
            <person name="Binder M."/>
            <person name="Riley R."/>
            <person name="Barry K."/>
            <person name="Blanchette R.A."/>
            <person name="Henrissat B."/>
            <person name="Martinez A.T."/>
            <person name="Otillar R."/>
            <person name="Spatafora J.W."/>
            <person name="Yadav J.S."/>
            <person name="Aerts A."/>
            <person name="Benoit I."/>
            <person name="Boyd A."/>
            <person name="Carlson A."/>
            <person name="Copeland A."/>
            <person name="Coutinho P.M."/>
            <person name="de Vries R.P."/>
            <person name="Ferreira P."/>
            <person name="Findley K."/>
            <person name="Foster B."/>
            <person name="Gaskell J."/>
            <person name="Glotzer D."/>
            <person name="Gorecki P."/>
            <person name="Heitman J."/>
            <person name="Hesse C."/>
            <person name="Hori C."/>
            <person name="Igarashi K."/>
            <person name="Jurgens J.A."/>
            <person name="Kallen N."/>
            <person name="Kersten P."/>
            <person name="Kohler A."/>
            <person name="Kuees U."/>
            <person name="Kumar T.K.A."/>
            <person name="Kuo A."/>
            <person name="LaButti K."/>
            <person name="Larrondo L.F."/>
            <person name="Lindquist E."/>
            <person name="Ling A."/>
            <person name="Lombard V."/>
            <person name="Lucas S."/>
            <person name="Lundell T."/>
            <person name="Martin R."/>
            <person name="McLaughlin D.J."/>
            <person name="Morgenstern I."/>
            <person name="Morin E."/>
            <person name="Murat C."/>
            <person name="Nagy L.G."/>
            <person name="Nolan M."/>
            <person name="Ohm R.A."/>
            <person name="Patyshakuliyeva A."/>
            <person name="Rokas A."/>
            <person name="Ruiz-Duenas F.J."/>
            <person name="Sabat G."/>
            <person name="Salamov A."/>
            <person name="Samejima M."/>
            <person name="Schmutz J."/>
            <person name="Slot J.C."/>
            <person name="St John F."/>
            <person name="Stenlid J."/>
            <person name="Sun H."/>
            <person name="Sun S."/>
            <person name="Syed K."/>
            <person name="Tsang A."/>
            <person name="Wiebenga A."/>
            <person name="Young D."/>
            <person name="Pisabarro A."/>
            <person name="Eastwood D.C."/>
            <person name="Martin F."/>
            <person name="Cullen D."/>
            <person name="Grigoriev I.V."/>
            <person name="Hibbett D.S."/>
        </authorList>
    </citation>
    <scope>NUCLEOTIDE SEQUENCE [LARGE SCALE GENOMIC DNA]</scope>
    <source>
        <strain evidence="8">FP-101664</strain>
    </source>
</reference>
<evidence type="ECO:0000256" key="1">
    <source>
        <dbReference type="ARBA" id="ARBA00007447"/>
    </source>
</evidence>
<dbReference type="InterPro" id="IPR033121">
    <property type="entry name" value="PEPTIDASE_A1"/>
</dbReference>
<keyword evidence="8" id="KW-1185">Reference proteome</keyword>
<dbReference type="SMR" id="R7SB31"/>
<evidence type="ECO:0000256" key="5">
    <source>
        <dbReference type="SAM" id="SignalP"/>
    </source>
</evidence>
<sequence length="475" mass="50347">MPTAGWWALVLVAFPALVAGLPFTDRAPWKPADATIPFIKRTRLTLGEREYEDPAIPRGTVGLGDRDDVFYTVSVTIGDTATPLNIDTGSSDLWVITPNCHTLECNASDAPRYSTNSNDERFQTGNAAVDLRYGDSLTGSYARGLVGRDTITLAGLTMENQTFAAVNDTDNYAITNGASGVLGLGFPAQGFVQSAVLNAELGNAFGIDAFVEKIDKAGPIVPRLIMSGAVEEPLFALTLQRDTIDVSGQGQLTIGRLPEGVDNSSITWVPVRLYSSDEGGLSAPSFAPDEVYPLRWEVEIDGVFLDGEKLPDITQQADDISTPPLSALIDSGSSLIRGPSDVVNAILSQVSPAYSADLSAPSRLPCSAAHTLAFQIGGKMFPVDPRDFVAQAAPGDVSECVADNVVGTDAPSAGALFSWVLGDPFLKSNMVVFYYGNLTHPSVDPPRVGFVSLVPPNAAELLHDAVERTQNADGR</sequence>
<dbReference type="PANTHER" id="PTHR47966">
    <property type="entry name" value="BETA-SITE APP-CLEAVING ENZYME, ISOFORM A-RELATED"/>
    <property type="match status" value="1"/>
</dbReference>
<dbReference type="AlphaFoldDB" id="R7SB31"/>
<dbReference type="PROSITE" id="PS00141">
    <property type="entry name" value="ASP_PROTEASE"/>
    <property type="match status" value="1"/>
</dbReference>
<dbReference type="OrthoDB" id="3089at2759"/>
<accession>R7SB31</accession>
<evidence type="ECO:0000256" key="2">
    <source>
        <dbReference type="ARBA" id="ARBA00022750"/>
    </source>
</evidence>
<feature type="active site" evidence="3">
    <location>
        <position position="330"/>
    </location>
</feature>
<dbReference type="GeneID" id="19417316"/>
<dbReference type="EMBL" id="JH711797">
    <property type="protein sequence ID" value="EIW52124.1"/>
    <property type="molecule type" value="Genomic_DNA"/>
</dbReference>
<evidence type="ECO:0000259" key="6">
    <source>
        <dbReference type="PROSITE" id="PS51767"/>
    </source>
</evidence>
<keyword evidence="5" id="KW-0732">Signal</keyword>
<proteinExistence type="inferred from homology"/>
<feature type="signal peptide" evidence="5">
    <location>
        <begin position="1"/>
        <end position="20"/>
    </location>
</feature>